<dbReference type="AlphaFoldDB" id="A0A4U5NG07"/>
<sequence length="66" mass="7317">MPTSLWFTMSLTTSGGSMKKRGLSGSMESAHRLSTSTPSWATWDSWERCVGIRKTMGSDVVEQRFG</sequence>
<evidence type="ECO:0000313" key="1">
    <source>
        <dbReference type="EMBL" id="TKR81968.1"/>
    </source>
</evidence>
<protein>
    <submittedName>
        <fullName evidence="2">Uncharacterized protein</fullName>
    </submittedName>
</protein>
<accession>A0A4U5NG07</accession>
<evidence type="ECO:0000313" key="3">
    <source>
        <dbReference type="Proteomes" id="UP000298663"/>
    </source>
</evidence>
<dbReference type="EMBL" id="AZBU02000004">
    <property type="protein sequence ID" value="TKR81977.1"/>
    <property type="molecule type" value="Genomic_DNA"/>
</dbReference>
<evidence type="ECO:0000313" key="2">
    <source>
        <dbReference type="EMBL" id="TKR81977.1"/>
    </source>
</evidence>
<name>A0A4U5NG07_STECR</name>
<organism evidence="2 3">
    <name type="scientific">Steinernema carpocapsae</name>
    <name type="common">Entomopathogenic nematode</name>
    <dbReference type="NCBI Taxonomy" id="34508"/>
    <lineage>
        <taxon>Eukaryota</taxon>
        <taxon>Metazoa</taxon>
        <taxon>Ecdysozoa</taxon>
        <taxon>Nematoda</taxon>
        <taxon>Chromadorea</taxon>
        <taxon>Rhabditida</taxon>
        <taxon>Tylenchina</taxon>
        <taxon>Panagrolaimomorpha</taxon>
        <taxon>Strongyloidoidea</taxon>
        <taxon>Steinernematidae</taxon>
        <taxon>Steinernema</taxon>
    </lineage>
</organism>
<reference evidence="2 3" key="2">
    <citation type="journal article" date="2015" name="Genome Biol.">
        <title>Comparative genomics of Steinernema reveals deeply conserved gene regulatory networks.</title>
        <authorList>
            <person name="Dillman A.R."/>
            <person name="Macchietto M."/>
            <person name="Porter C.F."/>
            <person name="Rogers A."/>
            <person name="Williams B."/>
            <person name="Antoshechkin I."/>
            <person name="Lee M.M."/>
            <person name="Goodwin Z."/>
            <person name="Lu X."/>
            <person name="Lewis E.E."/>
            <person name="Goodrich-Blair H."/>
            <person name="Stock S.P."/>
            <person name="Adams B.J."/>
            <person name="Sternberg P.W."/>
            <person name="Mortazavi A."/>
        </authorList>
    </citation>
    <scope>NUCLEOTIDE SEQUENCE [LARGE SCALE GENOMIC DNA]</scope>
    <source>
        <strain evidence="2 3">ALL</strain>
    </source>
</reference>
<dbReference type="EMBL" id="AZBU02000004">
    <property type="protein sequence ID" value="TKR81968.1"/>
    <property type="molecule type" value="Genomic_DNA"/>
</dbReference>
<comment type="caution">
    <text evidence="2">The sequence shown here is derived from an EMBL/GenBank/DDBJ whole genome shotgun (WGS) entry which is preliminary data.</text>
</comment>
<keyword evidence="3" id="KW-1185">Reference proteome</keyword>
<reference evidence="2" key="1">
    <citation type="submission" date="2013-11" db="EMBL/GenBank/DDBJ databases">
        <authorList>
            <person name="Sternberg P."/>
            <person name="Dillman A."/>
            <person name="Macchietto M."/>
        </authorList>
    </citation>
    <scope>NUCLEOTIDE SEQUENCE</scope>
    <source>
        <strain evidence="2">ALL</strain>
    </source>
</reference>
<proteinExistence type="predicted"/>
<reference evidence="2" key="3">
    <citation type="journal article" date="2019" name="G3 (Bethesda)">
        <title>Hybrid Assembly of the Genome of the Entomopathogenic Nematode Steinernema carpocapsae Identifies the X-Chromosome.</title>
        <authorList>
            <person name="Serra L."/>
            <person name="Macchietto M."/>
            <person name="Macias-Munoz A."/>
            <person name="McGill C.J."/>
            <person name="Rodriguez I.M."/>
            <person name="Rodriguez B."/>
            <person name="Murad R."/>
            <person name="Mortazavi A."/>
        </authorList>
    </citation>
    <scope>NUCLEOTIDE SEQUENCE</scope>
    <source>
        <strain evidence="2">ALL</strain>
    </source>
</reference>
<dbReference type="Proteomes" id="UP000298663">
    <property type="component" value="Unassembled WGS sequence"/>
</dbReference>
<gene>
    <name evidence="1" type="ORF">L596_015757</name>
    <name evidence="2" type="ORF">L596_015766</name>
</gene>